<reference evidence="1 2" key="1">
    <citation type="journal article" date="2018" name="Genome Biol. Evol.">
        <title>Multiple Roots of Fruiting Body Formation in Amoebozoa.</title>
        <authorList>
            <person name="Hillmann F."/>
            <person name="Forbes G."/>
            <person name="Novohradska S."/>
            <person name="Ferling I."/>
            <person name="Riege K."/>
            <person name="Groth M."/>
            <person name="Westermann M."/>
            <person name="Marz M."/>
            <person name="Spaller T."/>
            <person name="Winckler T."/>
            <person name="Schaap P."/>
            <person name="Glockner G."/>
        </authorList>
    </citation>
    <scope>NUCLEOTIDE SEQUENCE [LARGE SCALE GENOMIC DNA]</scope>
    <source>
        <strain evidence="1 2">Jena</strain>
    </source>
</reference>
<name>A0A2P6NUR3_9EUKA</name>
<accession>A0A2P6NUR3</accession>
<dbReference type="EMBL" id="MDYQ01000018">
    <property type="protein sequence ID" value="PRP87660.1"/>
    <property type="molecule type" value="Genomic_DNA"/>
</dbReference>
<evidence type="ECO:0000313" key="2">
    <source>
        <dbReference type="Proteomes" id="UP000241769"/>
    </source>
</evidence>
<dbReference type="Proteomes" id="UP000241769">
    <property type="component" value="Unassembled WGS sequence"/>
</dbReference>
<evidence type="ECO:0000313" key="1">
    <source>
        <dbReference type="EMBL" id="PRP87660.1"/>
    </source>
</evidence>
<proteinExistence type="predicted"/>
<protein>
    <submittedName>
        <fullName evidence="1">Uncharacterized protein</fullName>
    </submittedName>
</protein>
<keyword evidence="2" id="KW-1185">Reference proteome</keyword>
<organism evidence="1 2">
    <name type="scientific">Planoprotostelium fungivorum</name>
    <dbReference type="NCBI Taxonomy" id="1890364"/>
    <lineage>
        <taxon>Eukaryota</taxon>
        <taxon>Amoebozoa</taxon>
        <taxon>Evosea</taxon>
        <taxon>Variosea</taxon>
        <taxon>Cavosteliida</taxon>
        <taxon>Cavosteliaceae</taxon>
        <taxon>Planoprotostelium</taxon>
    </lineage>
</organism>
<gene>
    <name evidence="1" type="ORF">PROFUN_02360</name>
</gene>
<sequence length="112" mass="12516">MKTDMTTMIHVCIDFCSKRYLAKSLYLCGSNLQDPMYCSSKSWAAAAFCLFQFQNDVSDEGESGQRDQDLVIFEDVGCQEDSDAAKTGSTNFRFHLRKQSAKRSRGFALTGG</sequence>
<comment type="caution">
    <text evidence="1">The sequence shown here is derived from an EMBL/GenBank/DDBJ whole genome shotgun (WGS) entry which is preliminary data.</text>
</comment>
<dbReference type="InParanoid" id="A0A2P6NUR3"/>
<dbReference type="AlphaFoldDB" id="A0A2P6NUR3"/>